<dbReference type="PIRSF" id="PIRSF023381">
    <property type="entry name" value="MannP-dilichol_defect-1p"/>
    <property type="match status" value="1"/>
</dbReference>
<evidence type="ECO:0000256" key="2">
    <source>
        <dbReference type="ARBA" id="ARBA00022448"/>
    </source>
</evidence>
<dbReference type="SMART" id="SM00679">
    <property type="entry name" value="CTNS"/>
    <property type="match status" value="2"/>
</dbReference>
<gene>
    <name evidence="10" type="ORF">NTJ_02259</name>
</gene>
<dbReference type="InterPro" id="IPR016817">
    <property type="entry name" value="MannP-dilichol_defect-1"/>
</dbReference>
<evidence type="ECO:0000313" key="10">
    <source>
        <dbReference type="EMBL" id="BES89452.1"/>
    </source>
</evidence>
<dbReference type="EMBL" id="AP028909">
    <property type="protein sequence ID" value="BES89452.1"/>
    <property type="molecule type" value="Genomic_DNA"/>
</dbReference>
<evidence type="ECO:0000256" key="8">
    <source>
        <dbReference type="PIRNR" id="PIRNR023381"/>
    </source>
</evidence>
<keyword evidence="11" id="KW-1185">Reference proteome</keyword>
<keyword evidence="5 8" id="KW-1133">Transmembrane helix</keyword>
<protein>
    <recommendedName>
        <fullName evidence="8">Mannose-P-dolichol utilization defect 1 protein homolog</fullName>
    </recommendedName>
</protein>
<evidence type="ECO:0000256" key="1">
    <source>
        <dbReference type="ARBA" id="ARBA00004141"/>
    </source>
</evidence>
<dbReference type="Pfam" id="PF04193">
    <property type="entry name" value="PQ-loop"/>
    <property type="match status" value="2"/>
</dbReference>
<feature type="transmembrane region" description="Helical" evidence="9">
    <location>
        <begin position="37"/>
        <end position="56"/>
    </location>
</feature>
<keyword evidence="6 8" id="KW-0472">Membrane</keyword>
<feature type="transmembrane region" description="Helical" evidence="9">
    <location>
        <begin position="127"/>
        <end position="145"/>
    </location>
</feature>
<feature type="transmembrane region" description="Helical" evidence="9">
    <location>
        <begin position="99"/>
        <end position="120"/>
    </location>
</feature>
<name>A0ABN7AGI1_9HEMI</name>
<dbReference type="PANTHER" id="PTHR12226">
    <property type="entry name" value="MANNOSE-P-DOLICHOL UTILIZATION DEFECT 1 LEC35 -RELATED"/>
    <property type="match status" value="1"/>
</dbReference>
<dbReference type="InterPro" id="IPR006603">
    <property type="entry name" value="PQ-loop_rpt"/>
</dbReference>
<keyword evidence="3 8" id="KW-0812">Transmembrane</keyword>
<keyword evidence="4" id="KW-0677">Repeat</keyword>
<organism evidence="10 11">
    <name type="scientific">Nesidiocoris tenuis</name>
    <dbReference type="NCBI Taxonomy" id="355587"/>
    <lineage>
        <taxon>Eukaryota</taxon>
        <taxon>Metazoa</taxon>
        <taxon>Ecdysozoa</taxon>
        <taxon>Arthropoda</taxon>
        <taxon>Hexapoda</taxon>
        <taxon>Insecta</taxon>
        <taxon>Pterygota</taxon>
        <taxon>Neoptera</taxon>
        <taxon>Paraneoptera</taxon>
        <taxon>Hemiptera</taxon>
        <taxon>Heteroptera</taxon>
        <taxon>Panheteroptera</taxon>
        <taxon>Cimicomorpha</taxon>
        <taxon>Miridae</taxon>
        <taxon>Dicyphina</taxon>
        <taxon>Nesidiocoris</taxon>
    </lineage>
</organism>
<reference evidence="10 11" key="1">
    <citation type="submission" date="2023-09" db="EMBL/GenBank/DDBJ databases">
        <title>Nesidiocoris tenuis whole genome shotgun sequence.</title>
        <authorList>
            <person name="Shibata T."/>
            <person name="Shimoda M."/>
            <person name="Kobayashi T."/>
            <person name="Uehara T."/>
        </authorList>
    </citation>
    <scope>NUCLEOTIDE SEQUENCE [LARGE SCALE GENOMIC DNA]</scope>
    <source>
        <strain evidence="10 11">Japan</strain>
    </source>
</reference>
<evidence type="ECO:0000313" key="11">
    <source>
        <dbReference type="Proteomes" id="UP001307889"/>
    </source>
</evidence>
<sequence>MGDMTMLKQGMLFFMSEKCYQTFFLKLDLLNAVCLKALISKCLGLALIAGSLFVKAPQIMKIFSNKSATGINVLNCLTDLYAISTYFSYSFVKGFPFSAYGDAVFVGIQTLMITTLVLYYNQSAASAYSFTAIYLCFVFALAGGLTPVNVLWFMQVVSVPIMFFGKLAQAFTNYKNKGTGQLSAATCGLLFFGALARVFTSIQETGDFLIIFTYFLATVGNGAVAAQFILYRDTKPAKKVSGKAE</sequence>
<dbReference type="Proteomes" id="UP001307889">
    <property type="component" value="Chromosome 1"/>
</dbReference>
<comment type="subcellular location">
    <subcellularLocation>
        <location evidence="1 8">Membrane</location>
        <topology evidence="1 8">Multi-pass membrane protein</topology>
    </subcellularLocation>
</comment>
<dbReference type="Gene3D" id="1.20.1280.290">
    <property type="match status" value="2"/>
</dbReference>
<evidence type="ECO:0000256" key="7">
    <source>
        <dbReference type="ARBA" id="ARBA00038475"/>
    </source>
</evidence>
<feature type="transmembrane region" description="Helical" evidence="9">
    <location>
        <begin position="68"/>
        <end position="87"/>
    </location>
</feature>
<evidence type="ECO:0000256" key="6">
    <source>
        <dbReference type="ARBA" id="ARBA00023136"/>
    </source>
</evidence>
<keyword evidence="2" id="KW-0813">Transport</keyword>
<evidence type="ECO:0000256" key="5">
    <source>
        <dbReference type="ARBA" id="ARBA00022989"/>
    </source>
</evidence>
<accession>A0ABN7AGI1</accession>
<evidence type="ECO:0000256" key="3">
    <source>
        <dbReference type="ARBA" id="ARBA00022692"/>
    </source>
</evidence>
<proteinExistence type="inferred from homology"/>
<feature type="transmembrane region" description="Helical" evidence="9">
    <location>
        <begin position="208"/>
        <end position="231"/>
    </location>
</feature>
<feature type="transmembrane region" description="Helical" evidence="9">
    <location>
        <begin position="182"/>
        <end position="202"/>
    </location>
</feature>
<evidence type="ECO:0000256" key="9">
    <source>
        <dbReference type="SAM" id="Phobius"/>
    </source>
</evidence>
<evidence type="ECO:0000256" key="4">
    <source>
        <dbReference type="ARBA" id="ARBA00022737"/>
    </source>
</evidence>
<dbReference type="PANTHER" id="PTHR12226:SF2">
    <property type="entry name" value="MANNOSE-P-DOLICHOL UTILIZATION DEFECT 1 PROTEIN"/>
    <property type="match status" value="1"/>
</dbReference>
<comment type="similarity">
    <text evidence="7 8">Belongs to the MPDU1 (TC 2.A.43.3) family.</text>
</comment>